<dbReference type="OrthoDB" id="387026at2157"/>
<proteinExistence type="predicted"/>
<evidence type="ECO:0000313" key="3">
    <source>
        <dbReference type="Proteomes" id="UP000058613"/>
    </source>
</evidence>
<protein>
    <submittedName>
        <fullName evidence="2">Uncharacterized protein</fullName>
    </submittedName>
</protein>
<dbReference type="GeneID" id="26100246"/>
<feature type="region of interest" description="Disordered" evidence="1">
    <location>
        <begin position="147"/>
        <end position="171"/>
    </location>
</feature>
<evidence type="ECO:0000256" key="1">
    <source>
        <dbReference type="SAM" id="MobiDB-lite"/>
    </source>
</evidence>
<evidence type="ECO:0000313" key="2">
    <source>
        <dbReference type="EMBL" id="ALL01949.1"/>
    </source>
</evidence>
<dbReference type="STRING" id="1273541.Pyrde_1906"/>
<feature type="compositionally biased region" description="Basic and acidic residues" evidence="1">
    <location>
        <begin position="161"/>
        <end position="171"/>
    </location>
</feature>
<dbReference type="KEGG" id="pdl:Pyrde_1906"/>
<reference evidence="2 3" key="1">
    <citation type="submission" date="2015-10" db="EMBL/GenBank/DDBJ databases">
        <title>Complete genome sequence of hyperthermophilic archaeon Pyrodictium delaneyi Su06.</title>
        <authorList>
            <person name="Jung J.-H."/>
            <person name="Lin J."/>
            <person name="Holden J.F."/>
            <person name="Park C.-S."/>
        </authorList>
    </citation>
    <scope>NUCLEOTIDE SEQUENCE [LARGE SCALE GENOMIC DNA]</scope>
    <source>
        <strain evidence="2 3">Su06</strain>
    </source>
</reference>
<sequence>MAKRRGRKRKRSNPRLRYKKRYVKHRRLEEEAEQVSRASAELGEYVVKWLDEALDALRRGARKKAQKLIRRILRRGQASMLGKRRGRRGRTVFTDHLVVNSRGRVKHYGIHGVKGWNPESPEEVQFKNKRGEDLEYEEIGEVAVKPARRKIKRTQRWKRAGGKDKSNKGRK</sequence>
<gene>
    <name evidence="2" type="ORF">Pyrde_1906</name>
</gene>
<organism evidence="2 3">
    <name type="scientific">Pyrodictium delaneyi</name>
    <dbReference type="NCBI Taxonomy" id="1273541"/>
    <lineage>
        <taxon>Archaea</taxon>
        <taxon>Thermoproteota</taxon>
        <taxon>Thermoprotei</taxon>
        <taxon>Desulfurococcales</taxon>
        <taxon>Pyrodictiaceae</taxon>
        <taxon>Pyrodictium</taxon>
    </lineage>
</organism>
<accession>A0A0P0N580</accession>
<dbReference type="Proteomes" id="UP000058613">
    <property type="component" value="Chromosome"/>
</dbReference>
<dbReference type="AlphaFoldDB" id="A0A0P0N580"/>
<name>A0A0P0N580_9CREN</name>
<dbReference type="RefSeq" id="WP_055410290.1">
    <property type="nucleotide sequence ID" value="NZ_CP013011.1"/>
</dbReference>
<feature type="compositionally biased region" description="Basic residues" evidence="1">
    <location>
        <begin position="147"/>
        <end position="160"/>
    </location>
</feature>
<dbReference type="EMBL" id="CP013011">
    <property type="protein sequence ID" value="ALL01949.1"/>
    <property type="molecule type" value="Genomic_DNA"/>
</dbReference>